<keyword evidence="1" id="KW-1133">Transmembrane helix</keyword>
<feature type="transmembrane region" description="Helical" evidence="1">
    <location>
        <begin position="128"/>
        <end position="149"/>
    </location>
</feature>
<dbReference type="AlphaFoldDB" id="A0A840WJV5"/>
<gene>
    <name evidence="4" type="ORF">FHS89_000817</name>
</gene>
<evidence type="ECO:0000259" key="3">
    <source>
        <dbReference type="Pfam" id="PF21001"/>
    </source>
</evidence>
<feature type="transmembrane region" description="Helical" evidence="1">
    <location>
        <begin position="102"/>
        <end position="122"/>
    </location>
</feature>
<dbReference type="Pfam" id="PF07290">
    <property type="entry name" value="YqiJ_OB"/>
    <property type="match status" value="1"/>
</dbReference>
<sequence>MGIDFLSSEMQPFFGAAALLAALIALEIIALLFGGSLLGLGSEADVDIDVDLDLDADLDVDLPAGVELDLDGPVAGDEMDVAQTAGGMSGIWVWLGLGQIPVIMWFGALLAGFSGAGVLIQYGAQAVLGAPLAPLWASLLALPLAVLFAREVGSLIARFMPKSESSAVSIRRLGSRPGVITQGTAREGSPAEARVRDVHGNLHYIRVVPAAGGTNIPQGTHVIILRDRDGTFRAYPTE</sequence>
<feature type="transmembrane region" description="Helical" evidence="1">
    <location>
        <begin position="12"/>
        <end position="33"/>
    </location>
</feature>
<evidence type="ECO:0008006" key="6">
    <source>
        <dbReference type="Google" id="ProtNLM"/>
    </source>
</evidence>
<feature type="domain" description="Inner membrane protein YqiJ OB-fold" evidence="2">
    <location>
        <begin position="176"/>
        <end position="234"/>
    </location>
</feature>
<evidence type="ECO:0000313" key="5">
    <source>
        <dbReference type="Proteomes" id="UP000553766"/>
    </source>
</evidence>
<dbReference type="InterPro" id="IPR010840">
    <property type="entry name" value="YqiJ_OB"/>
</dbReference>
<keyword evidence="1" id="KW-0472">Membrane</keyword>
<dbReference type="RefSeq" id="WP_184008799.1">
    <property type="nucleotide sequence ID" value="NZ_JACIJS010000002.1"/>
</dbReference>
<dbReference type="Pfam" id="PF21001">
    <property type="entry name" value="YqiJ_N"/>
    <property type="match status" value="1"/>
</dbReference>
<reference evidence="4 5" key="1">
    <citation type="submission" date="2020-08" db="EMBL/GenBank/DDBJ databases">
        <title>Genomic Encyclopedia of Type Strains, Phase IV (KMG-IV): sequencing the most valuable type-strain genomes for metagenomic binning, comparative biology and taxonomic classification.</title>
        <authorList>
            <person name="Goeker M."/>
        </authorList>
    </citation>
    <scope>NUCLEOTIDE SEQUENCE [LARGE SCALE GENOMIC DNA]</scope>
    <source>
        <strain evidence="4 5">DSM 103377</strain>
    </source>
</reference>
<keyword evidence="5" id="KW-1185">Reference proteome</keyword>
<proteinExistence type="predicted"/>
<evidence type="ECO:0000313" key="4">
    <source>
        <dbReference type="EMBL" id="MBB5514811.1"/>
    </source>
</evidence>
<name>A0A840WJV5_9RHOB</name>
<evidence type="ECO:0000259" key="2">
    <source>
        <dbReference type="Pfam" id="PF07290"/>
    </source>
</evidence>
<accession>A0A840WJV5</accession>
<evidence type="ECO:0000256" key="1">
    <source>
        <dbReference type="SAM" id="Phobius"/>
    </source>
</evidence>
<dbReference type="Proteomes" id="UP000553766">
    <property type="component" value="Unassembled WGS sequence"/>
</dbReference>
<protein>
    <recommendedName>
        <fullName evidence="6">DUF1449 family protein</fullName>
    </recommendedName>
</protein>
<feature type="domain" description="Inner membrane protein YqiJ N-terminal" evidence="3">
    <location>
        <begin position="12"/>
        <end position="146"/>
    </location>
</feature>
<keyword evidence="1" id="KW-0812">Transmembrane</keyword>
<dbReference type="EMBL" id="JACIJS010000002">
    <property type="protein sequence ID" value="MBB5514811.1"/>
    <property type="molecule type" value="Genomic_DNA"/>
</dbReference>
<comment type="caution">
    <text evidence="4">The sequence shown here is derived from an EMBL/GenBank/DDBJ whole genome shotgun (WGS) entry which is preliminary data.</text>
</comment>
<dbReference type="InterPro" id="IPR048376">
    <property type="entry name" value="YqiJ_N"/>
</dbReference>
<organism evidence="4 5">
    <name type="scientific">Rubricella aquisinus</name>
    <dbReference type="NCBI Taxonomy" id="2028108"/>
    <lineage>
        <taxon>Bacteria</taxon>
        <taxon>Pseudomonadati</taxon>
        <taxon>Pseudomonadota</taxon>
        <taxon>Alphaproteobacteria</taxon>
        <taxon>Rhodobacterales</taxon>
        <taxon>Paracoccaceae</taxon>
        <taxon>Rubricella</taxon>
    </lineage>
</organism>